<sequence>MKKKEIGLLRIPNPIFLPSPKIKKTRYTFPHQPSRRVRVDGYRNVARQIRFFTRDCNPERFYLYKK</sequence>
<evidence type="ECO:0000313" key="2">
    <source>
        <dbReference type="Proteomes" id="UP000789759"/>
    </source>
</evidence>
<name>A0A9N8YWC0_9GLOM</name>
<dbReference type="EMBL" id="CAJVQA010000066">
    <property type="protein sequence ID" value="CAG8453823.1"/>
    <property type="molecule type" value="Genomic_DNA"/>
</dbReference>
<accession>A0A9N8YWC0</accession>
<reference evidence="1" key="1">
    <citation type="submission" date="2021-06" db="EMBL/GenBank/DDBJ databases">
        <authorList>
            <person name="Kallberg Y."/>
            <person name="Tangrot J."/>
            <person name="Rosling A."/>
        </authorList>
    </citation>
    <scope>NUCLEOTIDE SEQUENCE</scope>
    <source>
        <strain evidence="1">FL966</strain>
    </source>
</reference>
<gene>
    <name evidence="1" type="ORF">CPELLU_LOCUS285</name>
</gene>
<dbReference type="AlphaFoldDB" id="A0A9N8YWC0"/>
<dbReference type="Proteomes" id="UP000789759">
    <property type="component" value="Unassembled WGS sequence"/>
</dbReference>
<comment type="caution">
    <text evidence="1">The sequence shown here is derived from an EMBL/GenBank/DDBJ whole genome shotgun (WGS) entry which is preliminary data.</text>
</comment>
<protein>
    <submittedName>
        <fullName evidence="1">16709_t:CDS:1</fullName>
    </submittedName>
</protein>
<evidence type="ECO:0000313" key="1">
    <source>
        <dbReference type="EMBL" id="CAG8453823.1"/>
    </source>
</evidence>
<keyword evidence="2" id="KW-1185">Reference proteome</keyword>
<organism evidence="1 2">
    <name type="scientific">Cetraspora pellucida</name>
    <dbReference type="NCBI Taxonomy" id="1433469"/>
    <lineage>
        <taxon>Eukaryota</taxon>
        <taxon>Fungi</taxon>
        <taxon>Fungi incertae sedis</taxon>
        <taxon>Mucoromycota</taxon>
        <taxon>Glomeromycotina</taxon>
        <taxon>Glomeromycetes</taxon>
        <taxon>Diversisporales</taxon>
        <taxon>Gigasporaceae</taxon>
        <taxon>Cetraspora</taxon>
    </lineage>
</organism>
<proteinExistence type="predicted"/>